<evidence type="ECO:0000256" key="1">
    <source>
        <dbReference type="SAM" id="MobiDB-lite"/>
    </source>
</evidence>
<protein>
    <submittedName>
        <fullName evidence="2">Uncharacterized protein</fullName>
    </submittedName>
</protein>
<evidence type="ECO:0000313" key="3">
    <source>
        <dbReference type="Proteomes" id="UP000001318"/>
    </source>
</evidence>
<accession>B0RGJ2</accession>
<gene>
    <name evidence="2" type="ordered locus">CMS2311</name>
</gene>
<name>B0RGJ2_CLASE</name>
<dbReference type="AlphaFoldDB" id="B0RGJ2"/>
<feature type="region of interest" description="Disordered" evidence="1">
    <location>
        <begin position="1"/>
        <end position="21"/>
    </location>
</feature>
<dbReference type="Proteomes" id="UP000001318">
    <property type="component" value="Chromosome"/>
</dbReference>
<dbReference type="KEGG" id="cms:CMS2311"/>
<dbReference type="EMBL" id="AM849034">
    <property type="protein sequence ID" value="CAQ02398.1"/>
    <property type="molecule type" value="Genomic_DNA"/>
</dbReference>
<dbReference type="HOGENOM" id="CLU_1114280_0_0_11"/>
<proteinExistence type="predicted"/>
<sequence length="249" mass="25341">MRPTAAINDARLHSATRGSRGALPERSIVPIQTRTALAAAATCALITTSLLTAMPASAATPAQPGLAAALSVGAPVDAPAYDPSVPAPGPGDLTWSQVPSAGSETATFSAPSSTGSVSKQAVSPTAAANGQSCSIDTGNVYKRKSGGIYPYGAVGGHPATQCTVVMAQISQTTELYKTVWWGLQKVAGPFNSVNAGQGRLEQTSPIRKCDDLRDTTFRMIVRSTGTFPTGSTGTASAYEEATLPCGTNP</sequence>
<organism evidence="2 3">
    <name type="scientific">Clavibacter sepedonicus</name>
    <name type="common">Clavibacter michiganensis subsp. sepedonicus</name>
    <dbReference type="NCBI Taxonomy" id="31964"/>
    <lineage>
        <taxon>Bacteria</taxon>
        <taxon>Bacillati</taxon>
        <taxon>Actinomycetota</taxon>
        <taxon>Actinomycetes</taxon>
        <taxon>Micrococcales</taxon>
        <taxon>Microbacteriaceae</taxon>
        <taxon>Clavibacter</taxon>
    </lineage>
</organism>
<reference evidence="2 3" key="1">
    <citation type="journal article" date="2008" name="J. Bacteriol.">
        <title>Genome of the actinomycete plant pathogen Clavibacter michiganensis subsp. sepedonicus suggests recent niche adaptation.</title>
        <authorList>
            <person name="Bentley S.D."/>
            <person name="Corton C."/>
            <person name="Brown S.E."/>
            <person name="Barron A."/>
            <person name="Clark L."/>
            <person name="Doggett J."/>
            <person name="Harris B."/>
            <person name="Ormond D."/>
            <person name="Quail M.A."/>
            <person name="May G."/>
            <person name="Francis D."/>
            <person name="Knudson D."/>
            <person name="Parkhill J."/>
            <person name="Ishimaru C.A."/>
        </authorList>
    </citation>
    <scope>NUCLEOTIDE SEQUENCE [LARGE SCALE GENOMIC DNA]</scope>
    <source>
        <strain evidence="3">ATCC 33113 / DSM 20744 / JCM 9667 / LMG 2889 / ICMP 2535 / C-1</strain>
    </source>
</reference>
<evidence type="ECO:0000313" key="2">
    <source>
        <dbReference type="EMBL" id="CAQ02398.1"/>
    </source>
</evidence>
<keyword evidence="3" id="KW-1185">Reference proteome</keyword>